<dbReference type="InterPro" id="IPR050010">
    <property type="entry name" value="ETEC_3214_dom"/>
</dbReference>
<dbReference type="RefSeq" id="WP_145961968.1">
    <property type="nucleotide sequence ID" value="NZ_CP023714.1"/>
</dbReference>
<keyword evidence="1" id="KW-0812">Transmembrane</keyword>
<name>A0A098BN30_9NOCA</name>
<dbReference type="Proteomes" id="UP000042997">
    <property type="component" value="Unassembled WGS sequence"/>
</dbReference>
<organism evidence="2 3">
    <name type="scientific">Rhodococcus ruber</name>
    <dbReference type="NCBI Taxonomy" id="1830"/>
    <lineage>
        <taxon>Bacteria</taxon>
        <taxon>Bacillati</taxon>
        <taxon>Actinomycetota</taxon>
        <taxon>Actinomycetes</taxon>
        <taxon>Mycobacteriales</taxon>
        <taxon>Nocardiaceae</taxon>
        <taxon>Rhodococcus</taxon>
    </lineage>
</organism>
<accession>A0A098BN30</accession>
<evidence type="ECO:0000313" key="2">
    <source>
        <dbReference type="EMBL" id="CDZ90124.1"/>
    </source>
</evidence>
<dbReference type="AlphaFoldDB" id="A0A098BN30"/>
<evidence type="ECO:0000256" key="1">
    <source>
        <dbReference type="SAM" id="Phobius"/>
    </source>
</evidence>
<keyword evidence="1" id="KW-1133">Transmembrane helix</keyword>
<keyword evidence="1" id="KW-0472">Membrane</keyword>
<dbReference type="EMBL" id="CCSD01000075">
    <property type="protein sequence ID" value="CDZ90124.1"/>
    <property type="molecule type" value="Genomic_DNA"/>
</dbReference>
<proteinExistence type="predicted"/>
<gene>
    <name evidence="2" type="ORF">RHRU231_620015</name>
</gene>
<evidence type="ECO:0000313" key="3">
    <source>
        <dbReference type="Proteomes" id="UP000042997"/>
    </source>
</evidence>
<protein>
    <submittedName>
        <fullName evidence="2">Uncharacterized protein</fullName>
    </submittedName>
</protein>
<sequence>MSTEVWDSVAAGLGAGAAGATVLSAVWGMGQLTRKQWDRTIGRRRAQSRILDQLACGSSLEFVESLLGLPQFLEKIDGREQRIYRLAGSWVVVELYERAMLSFSITITDPRMYHSTERLSFGQLHVRLGRSDFADVSHHPSGERMWVGARRHGYLQHHYFGNPGGYQDYWLSHNMCGATTGPLGNFWRNAYTGTYATHRSPSPQVRFQDNMPTEARSIVINDEARGKSPAVLDESPHL</sequence>
<feature type="transmembrane region" description="Helical" evidence="1">
    <location>
        <begin position="6"/>
        <end position="29"/>
    </location>
</feature>
<reference evidence="2 3" key="1">
    <citation type="journal article" date="2014" name="Genome Announc.">
        <title>Draft Genome Sequence of Propane- and Butane-Oxidizing Actinobacterium Rhodococcus ruber IEGM 231.</title>
        <authorList>
            <person name="Ivshina I.B."/>
            <person name="Kuyukina M.S."/>
            <person name="Krivoruchko A.V."/>
            <person name="Barbe V."/>
            <person name="Fischer C."/>
        </authorList>
    </citation>
    <scope>NUCLEOTIDE SEQUENCE [LARGE SCALE GENOMIC DNA]</scope>
</reference>
<dbReference type="NCBIfam" id="NF043066">
    <property type="entry name" value="ETEC_3214_dom"/>
    <property type="match status" value="1"/>
</dbReference>